<proteinExistence type="predicted"/>
<dbReference type="Proteomes" id="UP001620409">
    <property type="component" value="Unassembled WGS sequence"/>
</dbReference>
<reference evidence="3 4" key="1">
    <citation type="submission" date="2020-10" db="EMBL/GenBank/DDBJ databases">
        <title>Phylogeny of dyella-like bacteria.</title>
        <authorList>
            <person name="Fu J."/>
        </authorList>
    </citation>
    <scope>NUCLEOTIDE SEQUENCE [LARGE SCALE GENOMIC DNA]</scope>
    <source>
        <strain evidence="3 4">DHG40</strain>
    </source>
</reference>
<gene>
    <name evidence="3" type="ORF">ISP18_07170</name>
</gene>
<accession>A0ABW8IGT8</accession>
<name>A0ABW8IGT8_9GAMM</name>
<dbReference type="EMBL" id="JADIKI010000022">
    <property type="protein sequence ID" value="MFK2854367.1"/>
    <property type="molecule type" value="Genomic_DNA"/>
</dbReference>
<feature type="region of interest" description="Disordered" evidence="1">
    <location>
        <begin position="40"/>
        <end position="62"/>
    </location>
</feature>
<keyword evidence="2" id="KW-0472">Membrane</keyword>
<keyword evidence="2" id="KW-0812">Transmembrane</keyword>
<protein>
    <recommendedName>
        <fullName evidence="5">Secreted protein</fullName>
    </recommendedName>
</protein>
<evidence type="ECO:0000313" key="4">
    <source>
        <dbReference type="Proteomes" id="UP001620409"/>
    </source>
</evidence>
<keyword evidence="4" id="KW-1185">Reference proteome</keyword>
<organism evidence="3 4">
    <name type="scientific">Dyella humi</name>
    <dbReference type="NCBI Taxonomy" id="1770547"/>
    <lineage>
        <taxon>Bacteria</taxon>
        <taxon>Pseudomonadati</taxon>
        <taxon>Pseudomonadota</taxon>
        <taxon>Gammaproteobacteria</taxon>
        <taxon>Lysobacterales</taxon>
        <taxon>Rhodanobacteraceae</taxon>
        <taxon>Dyella</taxon>
    </lineage>
</organism>
<sequence length="180" mass="19839">MSARFWLSAGVLMVVCFWIYHVKHHRAEVRAQLASRAAAVDPASTAPQSEPVQDPPHKPSPVVHGLPTSKDTGDLAMEWAAWVVYERTTEHGDPSQIEGRLPALMAERQKIADMPMHDACAQATQSAEVSSMDADIVYFKAKMESFNTHAFNSQDERDAAQHAIDAANNAEHMAMQCVTQ</sequence>
<dbReference type="RefSeq" id="WP_380008724.1">
    <property type="nucleotide sequence ID" value="NZ_JADIKI010000022.1"/>
</dbReference>
<evidence type="ECO:0000256" key="2">
    <source>
        <dbReference type="SAM" id="Phobius"/>
    </source>
</evidence>
<evidence type="ECO:0008006" key="5">
    <source>
        <dbReference type="Google" id="ProtNLM"/>
    </source>
</evidence>
<keyword evidence="2" id="KW-1133">Transmembrane helix</keyword>
<feature type="transmembrane region" description="Helical" evidence="2">
    <location>
        <begin position="6"/>
        <end position="22"/>
    </location>
</feature>
<comment type="caution">
    <text evidence="3">The sequence shown here is derived from an EMBL/GenBank/DDBJ whole genome shotgun (WGS) entry which is preliminary data.</text>
</comment>
<evidence type="ECO:0000313" key="3">
    <source>
        <dbReference type="EMBL" id="MFK2854367.1"/>
    </source>
</evidence>
<evidence type="ECO:0000256" key="1">
    <source>
        <dbReference type="SAM" id="MobiDB-lite"/>
    </source>
</evidence>